<dbReference type="Pfam" id="PF13590">
    <property type="entry name" value="DUF4136"/>
    <property type="match status" value="1"/>
</dbReference>
<proteinExistence type="predicted"/>
<accession>A0ABM8FLS9</accession>
<dbReference type="Gene3D" id="3.30.160.670">
    <property type="match status" value="1"/>
</dbReference>
<keyword evidence="3" id="KW-1185">Reference proteome</keyword>
<evidence type="ECO:0000313" key="3">
    <source>
        <dbReference type="Proteomes" id="UP001321445"/>
    </source>
</evidence>
<evidence type="ECO:0000313" key="2">
    <source>
        <dbReference type="EMBL" id="BDY13326.1"/>
    </source>
</evidence>
<dbReference type="EMBL" id="AP027370">
    <property type="protein sequence ID" value="BDY13326.1"/>
    <property type="molecule type" value="Genomic_DNA"/>
</dbReference>
<protein>
    <recommendedName>
        <fullName evidence="1">DUF4136 domain-containing protein</fullName>
    </recommendedName>
</protein>
<sequence>MSVTLFFAGCAGKNGVSDYDPDYPIQRLQTFVVKQNGASGISPLDGERIEAAIVQTLRAKGYTAAATGVKNDFVVEYAVTIRKDVPSNVSFGFGFGSFGRNIGASVGTSVTPRHDEATIQLHMIDPATRKVFWSASDTKRFETADDPHKRAAFFKARIREMLAAFPNARKG</sequence>
<evidence type="ECO:0000259" key="1">
    <source>
        <dbReference type="Pfam" id="PF13590"/>
    </source>
</evidence>
<dbReference type="InterPro" id="IPR025411">
    <property type="entry name" value="DUF4136"/>
</dbReference>
<dbReference type="Proteomes" id="UP001321445">
    <property type="component" value="Chromosome"/>
</dbReference>
<feature type="domain" description="DUF4136" evidence="1">
    <location>
        <begin position="16"/>
        <end position="166"/>
    </location>
</feature>
<reference evidence="2 3" key="1">
    <citation type="submission" date="2023-03" db="EMBL/GenBank/DDBJ databases">
        <title>Description of Hydrogenimonas sp. ISO32.</title>
        <authorList>
            <person name="Mino S."/>
            <person name="Fukazawa S."/>
            <person name="Sawabe T."/>
        </authorList>
    </citation>
    <scope>NUCLEOTIDE SEQUENCE [LARGE SCALE GENOMIC DNA]</scope>
    <source>
        <strain evidence="2 3">ISO32</strain>
    </source>
</reference>
<name>A0ABM8FLS9_9BACT</name>
<organism evidence="2 3">
    <name type="scientific">Hydrogenimonas cancrithermarum</name>
    <dbReference type="NCBI Taxonomy" id="2993563"/>
    <lineage>
        <taxon>Bacteria</taxon>
        <taxon>Pseudomonadati</taxon>
        <taxon>Campylobacterota</taxon>
        <taxon>Epsilonproteobacteria</taxon>
        <taxon>Campylobacterales</taxon>
        <taxon>Hydrogenimonadaceae</taxon>
        <taxon>Hydrogenimonas</taxon>
    </lineage>
</organism>
<gene>
    <name evidence="2" type="ORF">HCR_16380</name>
</gene>